<reference evidence="1 2" key="1">
    <citation type="submission" date="2022-04" db="EMBL/GenBank/DDBJ databases">
        <title>Hymenobacter sp. isolated from the air.</title>
        <authorList>
            <person name="Won M."/>
            <person name="Lee C.-M."/>
            <person name="Woen H.-Y."/>
            <person name="Kwon S.-W."/>
        </authorList>
    </citation>
    <scope>NUCLEOTIDE SEQUENCE [LARGE SCALE GENOMIC DNA]</scope>
    <source>
        <strain evidence="2">5413 J-13</strain>
    </source>
</reference>
<keyword evidence="2" id="KW-1185">Reference proteome</keyword>
<dbReference type="Proteomes" id="UP000829925">
    <property type="component" value="Chromosome"/>
</dbReference>
<proteinExistence type="predicted"/>
<gene>
    <name evidence="1" type="ORF">MUN82_21285</name>
</gene>
<dbReference type="InterPro" id="IPR016181">
    <property type="entry name" value="Acyl_CoA_acyltransferase"/>
</dbReference>
<dbReference type="EMBL" id="CP095053">
    <property type="protein sequence ID" value="UOR07683.1"/>
    <property type="molecule type" value="Genomic_DNA"/>
</dbReference>
<dbReference type="Gene3D" id="3.40.630.30">
    <property type="match status" value="1"/>
</dbReference>
<protein>
    <recommendedName>
        <fullName evidence="3">GNAT family N-acetyltransferase</fullName>
    </recommendedName>
</protein>
<evidence type="ECO:0000313" key="1">
    <source>
        <dbReference type="EMBL" id="UOR07683.1"/>
    </source>
</evidence>
<name>A0A8T9T3Z9_9BACT</name>
<organism evidence="1 2">
    <name type="scientific">Hymenobacter aerilatus</name>
    <dbReference type="NCBI Taxonomy" id="2932251"/>
    <lineage>
        <taxon>Bacteria</taxon>
        <taxon>Pseudomonadati</taxon>
        <taxon>Bacteroidota</taxon>
        <taxon>Cytophagia</taxon>
        <taxon>Cytophagales</taxon>
        <taxon>Hymenobacteraceae</taxon>
        <taxon>Hymenobacter</taxon>
    </lineage>
</organism>
<dbReference type="SUPFAM" id="SSF55729">
    <property type="entry name" value="Acyl-CoA N-acyltransferases (Nat)"/>
    <property type="match status" value="1"/>
</dbReference>
<evidence type="ECO:0000313" key="2">
    <source>
        <dbReference type="Proteomes" id="UP000829925"/>
    </source>
</evidence>
<dbReference type="KEGG" id="haei:MUN82_21285"/>
<sequence>MKRAKKEGCFLLQLTTDKRRPDAIRFYEKIGFVATHEGMKFFSMSYNTKYLYFIFKLFS</sequence>
<dbReference type="AlphaFoldDB" id="A0A8T9T3Z9"/>
<accession>A0A8T9T3Z9</accession>
<evidence type="ECO:0008006" key="3">
    <source>
        <dbReference type="Google" id="ProtNLM"/>
    </source>
</evidence>